<sequence length="158" mass="17147">MHGINPRRRRTLAAVIQIPTLSLVALAAVAAPAEAATIAAATPVLHFGADGTEWTEGTLEAGRPVLVDYDLARLTRCRSQYAGGDAWSISVHYRVDGGPIQRKVVTRLDETRHNVKAPASIDLPVGGKDLELWFQGNDRTGCTEYDSQYGANYHYTVS</sequence>
<protein>
    <recommendedName>
        <fullName evidence="4">Secreted protein</fullName>
    </recommendedName>
</protein>
<evidence type="ECO:0000313" key="2">
    <source>
        <dbReference type="EMBL" id="MBO3743271.1"/>
    </source>
</evidence>
<accession>A0ABS3UXL0</accession>
<evidence type="ECO:0008006" key="4">
    <source>
        <dbReference type="Google" id="ProtNLM"/>
    </source>
</evidence>
<reference evidence="2 3" key="1">
    <citation type="submission" date="2021-03" db="EMBL/GenBank/DDBJ databases">
        <title>Actinoplanes flavus sp. nov., a novel actinomycete isolated from Coconut Palm rhizosphere soil.</title>
        <authorList>
            <person name="Luo X."/>
        </authorList>
    </citation>
    <scope>NUCLEOTIDE SEQUENCE [LARGE SCALE GENOMIC DNA]</scope>
    <source>
        <strain evidence="2 3">NEAU-H7</strain>
    </source>
</reference>
<feature type="chain" id="PRO_5046110532" description="Secreted protein" evidence="1">
    <location>
        <begin position="28"/>
        <end position="158"/>
    </location>
</feature>
<keyword evidence="1" id="KW-0732">Signal</keyword>
<gene>
    <name evidence="2" type="ORF">J5X75_37815</name>
</gene>
<keyword evidence="3" id="KW-1185">Reference proteome</keyword>
<evidence type="ECO:0000256" key="1">
    <source>
        <dbReference type="SAM" id="SignalP"/>
    </source>
</evidence>
<organism evidence="2 3">
    <name type="scientific">Actinoplanes flavus</name>
    <dbReference type="NCBI Taxonomy" id="2820290"/>
    <lineage>
        <taxon>Bacteria</taxon>
        <taxon>Bacillati</taxon>
        <taxon>Actinomycetota</taxon>
        <taxon>Actinomycetes</taxon>
        <taxon>Micromonosporales</taxon>
        <taxon>Micromonosporaceae</taxon>
        <taxon>Actinoplanes</taxon>
    </lineage>
</organism>
<dbReference type="EMBL" id="JAGFNS010000036">
    <property type="protein sequence ID" value="MBO3743271.1"/>
    <property type="molecule type" value="Genomic_DNA"/>
</dbReference>
<feature type="signal peptide" evidence="1">
    <location>
        <begin position="1"/>
        <end position="27"/>
    </location>
</feature>
<dbReference type="Pfam" id="PF19714">
    <property type="entry name" value="DUF6209"/>
    <property type="match status" value="1"/>
</dbReference>
<evidence type="ECO:0000313" key="3">
    <source>
        <dbReference type="Proteomes" id="UP000679690"/>
    </source>
</evidence>
<proteinExistence type="predicted"/>
<name>A0ABS3UXL0_9ACTN</name>
<dbReference type="RefSeq" id="WP_208472521.1">
    <property type="nucleotide sequence ID" value="NZ_JAGFNS010000036.1"/>
</dbReference>
<comment type="caution">
    <text evidence="2">The sequence shown here is derived from an EMBL/GenBank/DDBJ whole genome shotgun (WGS) entry which is preliminary data.</text>
</comment>
<dbReference type="Proteomes" id="UP000679690">
    <property type="component" value="Unassembled WGS sequence"/>
</dbReference>
<dbReference type="InterPro" id="IPR046181">
    <property type="entry name" value="DUF6209"/>
</dbReference>